<proteinExistence type="predicted"/>
<sequence>MPRPFGSSPTPRAPRRSPAGGGWPRPLRCPPRRRPSPATASPPASSTSTSPPQRRR</sequence>
<feature type="region of interest" description="Disordered" evidence="1">
    <location>
        <begin position="1"/>
        <end position="56"/>
    </location>
</feature>
<accession>A0A0A9AVK4</accession>
<feature type="compositionally biased region" description="Low complexity" evidence="1">
    <location>
        <begin position="1"/>
        <end position="10"/>
    </location>
</feature>
<evidence type="ECO:0000313" key="2">
    <source>
        <dbReference type="EMBL" id="JAD55126.1"/>
    </source>
</evidence>
<name>A0A0A9AVK4_ARUDO</name>
<organism evidence="2">
    <name type="scientific">Arundo donax</name>
    <name type="common">Giant reed</name>
    <name type="synonym">Donax arundinaceus</name>
    <dbReference type="NCBI Taxonomy" id="35708"/>
    <lineage>
        <taxon>Eukaryota</taxon>
        <taxon>Viridiplantae</taxon>
        <taxon>Streptophyta</taxon>
        <taxon>Embryophyta</taxon>
        <taxon>Tracheophyta</taxon>
        <taxon>Spermatophyta</taxon>
        <taxon>Magnoliopsida</taxon>
        <taxon>Liliopsida</taxon>
        <taxon>Poales</taxon>
        <taxon>Poaceae</taxon>
        <taxon>PACMAD clade</taxon>
        <taxon>Arundinoideae</taxon>
        <taxon>Arundineae</taxon>
        <taxon>Arundo</taxon>
    </lineage>
</organism>
<evidence type="ECO:0000256" key="1">
    <source>
        <dbReference type="SAM" id="MobiDB-lite"/>
    </source>
</evidence>
<dbReference type="EMBL" id="GBRH01242769">
    <property type="protein sequence ID" value="JAD55126.1"/>
    <property type="molecule type" value="Transcribed_RNA"/>
</dbReference>
<reference evidence="2" key="2">
    <citation type="journal article" date="2015" name="Data Brief">
        <title>Shoot transcriptome of the giant reed, Arundo donax.</title>
        <authorList>
            <person name="Barrero R.A."/>
            <person name="Guerrero F.D."/>
            <person name="Moolhuijzen P."/>
            <person name="Goolsby J.A."/>
            <person name="Tidwell J."/>
            <person name="Bellgard S.E."/>
            <person name="Bellgard M.I."/>
        </authorList>
    </citation>
    <scope>NUCLEOTIDE SEQUENCE</scope>
    <source>
        <tissue evidence="2">Shoot tissue taken approximately 20 cm above the soil surface</tissue>
    </source>
</reference>
<reference evidence="2" key="1">
    <citation type="submission" date="2014-09" db="EMBL/GenBank/DDBJ databases">
        <authorList>
            <person name="Magalhaes I.L.F."/>
            <person name="Oliveira U."/>
            <person name="Santos F.R."/>
            <person name="Vidigal T.H.D.A."/>
            <person name="Brescovit A.D."/>
            <person name="Santos A.J."/>
        </authorList>
    </citation>
    <scope>NUCLEOTIDE SEQUENCE</scope>
    <source>
        <tissue evidence="2">Shoot tissue taken approximately 20 cm above the soil surface</tissue>
    </source>
</reference>
<protein>
    <submittedName>
        <fullName evidence="2">Histone deacetylase, putative</fullName>
    </submittedName>
</protein>
<feature type="compositionally biased region" description="Low complexity" evidence="1">
    <location>
        <begin position="36"/>
        <end position="56"/>
    </location>
</feature>
<dbReference type="AlphaFoldDB" id="A0A0A9AVK4"/>